<dbReference type="Gene3D" id="1.10.579.10">
    <property type="entry name" value="DNA Cyclobutane Dipyrimidine Photolyase, subunit A, domain 3"/>
    <property type="match status" value="1"/>
</dbReference>
<dbReference type="GO" id="GO:0071949">
    <property type="term" value="F:FAD binding"/>
    <property type="evidence" value="ECO:0007669"/>
    <property type="project" value="TreeGrafter"/>
</dbReference>
<dbReference type="InterPro" id="IPR036134">
    <property type="entry name" value="Crypto/Photolyase_FAD-like_sf"/>
</dbReference>
<name>A0A420H9H5_9PEZI</name>
<dbReference type="STRING" id="62708.A0A420H9H5"/>
<feature type="region of interest" description="Disordered" evidence="8">
    <location>
        <begin position="74"/>
        <end position="96"/>
    </location>
</feature>
<keyword evidence="11" id="KW-1185">Reference proteome</keyword>
<dbReference type="Proteomes" id="UP000283383">
    <property type="component" value="Unassembled WGS sequence"/>
</dbReference>
<evidence type="ECO:0000256" key="6">
    <source>
        <dbReference type="PIRSR" id="PIRSR602081-1"/>
    </source>
</evidence>
<dbReference type="PROSITE" id="PS51645">
    <property type="entry name" value="PHR_CRY_ALPHA_BETA"/>
    <property type="match status" value="1"/>
</dbReference>
<evidence type="ECO:0000256" key="5">
    <source>
        <dbReference type="ARBA" id="ARBA00022991"/>
    </source>
</evidence>
<evidence type="ECO:0000256" key="1">
    <source>
        <dbReference type="ARBA" id="ARBA00001932"/>
    </source>
</evidence>
<dbReference type="Gene3D" id="3.40.50.620">
    <property type="entry name" value="HUPs"/>
    <property type="match status" value="1"/>
</dbReference>
<dbReference type="InterPro" id="IPR002081">
    <property type="entry name" value="Cryptochrome/DNA_photolyase_1"/>
</dbReference>
<evidence type="ECO:0000256" key="4">
    <source>
        <dbReference type="ARBA" id="ARBA00022827"/>
    </source>
</evidence>
<dbReference type="Gene3D" id="1.25.40.80">
    <property type="match status" value="1"/>
</dbReference>
<dbReference type="InterPro" id="IPR006050">
    <property type="entry name" value="DNA_photolyase_N"/>
</dbReference>
<comment type="cofactor">
    <cofactor evidence="6">
        <name>FAD</name>
        <dbReference type="ChEBI" id="CHEBI:57692"/>
    </cofactor>
    <text evidence="6">Binds 1 FAD per subunit.</text>
</comment>
<evidence type="ECO:0000256" key="7">
    <source>
        <dbReference type="PIRSR" id="PIRSR602081-2"/>
    </source>
</evidence>
<feature type="binding site" evidence="6">
    <location>
        <begin position="544"/>
        <end position="546"/>
    </location>
    <ligand>
        <name>FAD</name>
        <dbReference type="ChEBI" id="CHEBI:57692"/>
    </ligand>
</feature>
<reference evidence="10 11" key="1">
    <citation type="journal article" date="2018" name="BMC Genomics">
        <title>Comparative genome analyses reveal sequence features reflecting distinct modes of host-adaptation between dicot and monocot powdery mildew.</title>
        <authorList>
            <person name="Wu Y."/>
            <person name="Ma X."/>
            <person name="Pan Z."/>
            <person name="Kale S.D."/>
            <person name="Song Y."/>
            <person name="King H."/>
            <person name="Zhang Q."/>
            <person name="Presley C."/>
            <person name="Deng X."/>
            <person name="Wei C.I."/>
            <person name="Xiao S."/>
        </authorList>
    </citation>
    <scope>NUCLEOTIDE SEQUENCE [LARGE SCALE GENOMIC DNA]</scope>
    <source>
        <strain evidence="10">UMSG3</strain>
    </source>
</reference>
<dbReference type="PANTHER" id="PTHR11455:SF18">
    <property type="entry name" value="SI:CH1073-390K14.1"/>
    <property type="match status" value="1"/>
</dbReference>
<accession>A0A420H9H5</accession>
<keyword evidence="10" id="KW-0456">Lyase</keyword>
<dbReference type="GO" id="GO:0005634">
    <property type="term" value="C:nucleus"/>
    <property type="evidence" value="ECO:0007669"/>
    <property type="project" value="TreeGrafter"/>
</dbReference>
<feature type="binding site" evidence="6">
    <location>
        <begin position="446"/>
        <end position="453"/>
    </location>
    <ligand>
        <name>FAD</name>
        <dbReference type="ChEBI" id="CHEBI:57692"/>
    </ligand>
</feature>
<dbReference type="InterPro" id="IPR005101">
    <property type="entry name" value="Cryptochr/Photolyase_FAD-bd"/>
</dbReference>
<dbReference type="PROSITE" id="PS00394">
    <property type="entry name" value="DNA_PHOTOLYASES_1_1"/>
    <property type="match status" value="1"/>
</dbReference>
<protein>
    <submittedName>
        <fullName evidence="10">Deoxyribodipyrimidine photo-lyase</fullName>
    </submittedName>
</protein>
<feature type="site" description="Electron transfer via tryptophanyl radical" evidence="7">
    <location>
        <position position="554"/>
    </location>
</feature>
<dbReference type="EMBL" id="MCBQ01021286">
    <property type="protein sequence ID" value="RKF54075.1"/>
    <property type="molecule type" value="Genomic_DNA"/>
</dbReference>
<organism evidence="10 11">
    <name type="scientific">Golovinomyces cichoracearum</name>
    <dbReference type="NCBI Taxonomy" id="62708"/>
    <lineage>
        <taxon>Eukaryota</taxon>
        <taxon>Fungi</taxon>
        <taxon>Dikarya</taxon>
        <taxon>Ascomycota</taxon>
        <taxon>Pezizomycotina</taxon>
        <taxon>Leotiomycetes</taxon>
        <taxon>Erysiphales</taxon>
        <taxon>Erysiphaceae</taxon>
        <taxon>Golovinomyces</taxon>
    </lineage>
</organism>
<dbReference type="GO" id="GO:0005737">
    <property type="term" value="C:cytoplasm"/>
    <property type="evidence" value="ECO:0007669"/>
    <property type="project" value="TreeGrafter"/>
</dbReference>
<evidence type="ECO:0000259" key="9">
    <source>
        <dbReference type="PROSITE" id="PS51645"/>
    </source>
</evidence>
<evidence type="ECO:0000313" key="10">
    <source>
        <dbReference type="EMBL" id="RKF54075.1"/>
    </source>
</evidence>
<evidence type="ECO:0000256" key="2">
    <source>
        <dbReference type="ARBA" id="ARBA00005862"/>
    </source>
</evidence>
<keyword evidence="5" id="KW-0157">Chromophore</keyword>
<dbReference type="GO" id="GO:0032922">
    <property type="term" value="P:circadian regulation of gene expression"/>
    <property type="evidence" value="ECO:0007669"/>
    <property type="project" value="TreeGrafter"/>
</dbReference>
<comment type="similarity">
    <text evidence="2">Belongs to the DNA photolyase class-1 family.</text>
</comment>
<dbReference type="GO" id="GO:0003677">
    <property type="term" value="F:DNA binding"/>
    <property type="evidence" value="ECO:0007669"/>
    <property type="project" value="TreeGrafter"/>
</dbReference>
<dbReference type="InterPro" id="IPR018394">
    <property type="entry name" value="DNA_photolyase_1_CS_C"/>
</dbReference>
<feature type="site" description="Electron transfer via tryptophanyl radical" evidence="7">
    <location>
        <position position="478"/>
    </location>
</feature>
<comment type="cofactor">
    <cofactor evidence="1">
        <name>(6R)-5,10-methylene-5,6,7,8-tetrahydrofolate</name>
        <dbReference type="ChEBI" id="CHEBI:15636"/>
    </cofactor>
</comment>
<feature type="binding site" evidence="6">
    <location>
        <position position="391"/>
    </location>
    <ligand>
        <name>FAD</name>
        <dbReference type="ChEBI" id="CHEBI:57692"/>
    </ligand>
</feature>
<evidence type="ECO:0000256" key="3">
    <source>
        <dbReference type="ARBA" id="ARBA00022630"/>
    </source>
</evidence>
<keyword evidence="4 6" id="KW-0274">FAD</keyword>
<dbReference type="PRINTS" id="PR00147">
    <property type="entry name" value="DNAPHOTLYASE"/>
</dbReference>
<gene>
    <name evidence="10" type="ORF">GcM3_212017</name>
</gene>
<feature type="binding site" evidence="6">
    <location>
        <begin position="403"/>
        <end position="407"/>
    </location>
    <ligand>
        <name>FAD</name>
        <dbReference type="ChEBI" id="CHEBI:57692"/>
    </ligand>
</feature>
<dbReference type="InterPro" id="IPR014729">
    <property type="entry name" value="Rossmann-like_a/b/a_fold"/>
</dbReference>
<comment type="caution">
    <text evidence="10">The sequence shown here is derived from an EMBL/GenBank/DDBJ whole genome shotgun (WGS) entry which is preliminary data.</text>
</comment>
<dbReference type="FunFam" id="1.10.579.10:FF:000003">
    <property type="entry name" value="Deoxyribodipyrimidine photo-lyase"/>
    <property type="match status" value="1"/>
</dbReference>
<dbReference type="GO" id="GO:0006139">
    <property type="term" value="P:nucleobase-containing compound metabolic process"/>
    <property type="evidence" value="ECO:0007669"/>
    <property type="project" value="UniProtKB-ARBA"/>
</dbReference>
<dbReference type="GO" id="GO:0003904">
    <property type="term" value="F:deoxyribodipyrimidine photo-lyase activity"/>
    <property type="evidence" value="ECO:0007669"/>
    <property type="project" value="TreeGrafter"/>
</dbReference>
<dbReference type="AlphaFoldDB" id="A0A420H9H5"/>
<feature type="binding site" evidence="6">
    <location>
        <position position="443"/>
    </location>
    <ligand>
        <name>FAD</name>
        <dbReference type="ChEBI" id="CHEBI:57692"/>
    </ligand>
</feature>
<dbReference type="SUPFAM" id="SSF52425">
    <property type="entry name" value="Cryptochrome/photolyase, N-terminal domain"/>
    <property type="match status" value="1"/>
</dbReference>
<feature type="domain" description="Photolyase/cryptochrome alpha/beta" evidence="9">
    <location>
        <begin position="149"/>
        <end position="286"/>
    </location>
</feature>
<dbReference type="SUPFAM" id="SSF48173">
    <property type="entry name" value="Cryptochrome/photolyase FAD-binding domain"/>
    <property type="match status" value="1"/>
</dbReference>
<dbReference type="Pfam" id="PF00875">
    <property type="entry name" value="DNA_photolyase"/>
    <property type="match status" value="1"/>
</dbReference>
<keyword evidence="3 6" id="KW-0285">Flavoprotein</keyword>
<dbReference type="GO" id="GO:0043153">
    <property type="term" value="P:entrainment of circadian clock by photoperiod"/>
    <property type="evidence" value="ECO:0007669"/>
    <property type="project" value="TreeGrafter"/>
</dbReference>
<dbReference type="PROSITE" id="PS00691">
    <property type="entry name" value="DNA_PHOTOLYASES_1_2"/>
    <property type="match status" value="1"/>
</dbReference>
<evidence type="ECO:0000313" key="11">
    <source>
        <dbReference type="Proteomes" id="UP000283383"/>
    </source>
</evidence>
<dbReference type="InterPro" id="IPR036155">
    <property type="entry name" value="Crypto/Photolyase_N_sf"/>
</dbReference>
<evidence type="ECO:0000256" key="8">
    <source>
        <dbReference type="SAM" id="MobiDB-lite"/>
    </source>
</evidence>
<feature type="site" description="Electron transfer via tryptophanyl radical" evidence="7">
    <location>
        <position position="531"/>
    </location>
</feature>
<proteinExistence type="inferred from homology"/>
<dbReference type="PANTHER" id="PTHR11455">
    <property type="entry name" value="CRYPTOCHROME"/>
    <property type="match status" value="1"/>
</dbReference>
<dbReference type="GO" id="GO:0006950">
    <property type="term" value="P:response to stress"/>
    <property type="evidence" value="ECO:0007669"/>
    <property type="project" value="UniProtKB-ARBA"/>
</dbReference>
<dbReference type="Pfam" id="PF03441">
    <property type="entry name" value="FAD_binding_7"/>
    <property type="match status" value="1"/>
</dbReference>
<sequence>MTISKFINVNCKSFCKSILSVIVHSPRSSYIQTTCQVSRTTLPQEMLPKQASSTNSIAVKRRCDTPEQIVTNKRLRQTLIPTDDSNRNSDPNEGDCASSSIIIRKYYPPEMSNERVLAYKEKKIARPIEELNSAQKETSKQRAEIKVGDSVVHWFKSDLRLKDNHSLYAASLKAKEAGIPLIAFYIISPQDFEAHKSAPIRVDFILRSLKSLRDDLAKLHIPLYTETVKKRKEIPDRIAELLSKWGSKHLFANIEYEVDELRREAGMVRKFASQGVDFDLRHDTCVVQPGKLVSGSGNQYSVYTPWFRAWLAYLHANLDLLQAFPGPNANSSSINSNENLKALFDHPIPSIPANKKLTLDETKRFAALWPVGETEALIRLEKFCKDRISAYKTHRNFPAETGTSSLSPYFAVGSLSARTAVIFAKEKSGAKKLDGGNEGTQTWISEVAWRDFYKHVLVEWPYVCMFKPFKPEYSNIKWESNNAHFIAWKEGRTGYPIVDAAMRQLAHTGWMHNRLRMITASFLAKHLLLDWRLGEQFFMLNLIDGDFASNNGGWGWSASSGVDPQPYFRIFNPELQSEKFDKDGEFIRKWVPELKAIKGSKLIHDPYGRGAASEAKKGGYVKKIVIHKEARERCLNRYKQGLGKAND</sequence>